<keyword evidence="2" id="KW-1185">Reference proteome</keyword>
<evidence type="ECO:0000313" key="1">
    <source>
        <dbReference type="EMBL" id="KAJ8108358.1"/>
    </source>
</evidence>
<protein>
    <submittedName>
        <fullName evidence="1">Uncharacterized protein</fullName>
    </submittedName>
</protein>
<sequence>MTERSLSTPQITGEQGPVPSVLGVYSSTSIEIKPEPRSPTSDRVPAIKDNVAAPQSLWEEAKAKVNETPTRKWIGSLPALEDANNPFPELVAMVRLQEEQHIKDAPKLKIGEREVLWRDYAERVVDAVTTIGDITIDFALAPSVAICSGVKVLLKTNVTDCKDLVAIMGCTEIVLQLVKRSMIYEEVYVTKQQGSITQELLKQQLIIVYTKCLELLAFVDKEVQSGYADRFLDALLKLGYGEERLSELKNLGRALDEAAHTCEAKAGDKHRELLQSLEFPVRRVDNNVTKMLRELGEWERTDAMNCISEIPVDEDHIGKCEKRTKGTCEWLPKHSRFRDWEDSECSSLLWLQGNMGTGKTYLSSKIIDRYLAQSGDKALHKHDEGFAYFYCSNSDPSRQGIDKILRSYMRQLSEVPGRPGAIHSALFQGKDRVEWWAITVVTCKKILQEIIDSYPRTILVLDALDECDRATRKAFLDLCKDLVQKSSRVLKIFITSRPETDIQKDLESFQSQEILITISTSNNRSDVKKFVDDEMEQCSGTWSDFAPSTRELVKETLVDQSGGIFRWTSLQWEQLKDLHDEQAIQARLRQLPTTLSKAYDEIMGKFDAQGSELKILRRAIKWVTCARKALDSCTLITAIKLESEKVDGEKLALTEQKLESICRHLIVRDMRLGAWKFSHASVLEYFQNRNEDWFREARQDLTIFMINSLKDCCSQCPSKWPPSDVIRQRRSDAVTKWFQTADWDADDALDPRHPYQTYVQQNWIHHVQEFSSHEAQLTGVSDALKVFIGDPGPQKSSAEYQVFARYILRGQWHHYTYMRRVVQPIDNNVFGIIAYRLHKVLAGWWDRNLDISVPRNGDGFNLLQIAIESSGSEFCKDLPALCKDFIQRGLDVNQVSKYGDSAMKYAITGRHLDLVRLLLDLGADANSIVPGSSYLCTAALAGVEYVQVLLEAGANLNIQCSECADSNYNCHYGPALFTAAGYGELDVMRFLVENGANVNFGPHIGRYGSPLSAAVTGGHLECVRYLVDNGADVNSTMETAEIGSPLATAAVAGNLDLVRYLVDSGAKIDTYVPYGKYSSAVAAAALGSHRSLDVIKYFVDEHNTDLRALLSFIRPRISDDTVCYCVNEHIHRMLDEELRRDTGSHADYRQRSAESSPCKMAAYLVQEIEPELLVHIGFDKEAIPPLTSV</sequence>
<evidence type="ECO:0000313" key="2">
    <source>
        <dbReference type="Proteomes" id="UP001153331"/>
    </source>
</evidence>
<dbReference type="EMBL" id="JAPHNI010000760">
    <property type="protein sequence ID" value="KAJ8108358.1"/>
    <property type="molecule type" value="Genomic_DNA"/>
</dbReference>
<accession>A0ACC2I080</accession>
<gene>
    <name evidence="1" type="ORF">OPT61_g8230</name>
</gene>
<proteinExistence type="predicted"/>
<organism evidence="1 2">
    <name type="scientific">Boeremia exigua</name>
    <dbReference type="NCBI Taxonomy" id="749465"/>
    <lineage>
        <taxon>Eukaryota</taxon>
        <taxon>Fungi</taxon>
        <taxon>Dikarya</taxon>
        <taxon>Ascomycota</taxon>
        <taxon>Pezizomycotina</taxon>
        <taxon>Dothideomycetes</taxon>
        <taxon>Pleosporomycetidae</taxon>
        <taxon>Pleosporales</taxon>
        <taxon>Pleosporineae</taxon>
        <taxon>Didymellaceae</taxon>
        <taxon>Boeremia</taxon>
    </lineage>
</organism>
<dbReference type="Proteomes" id="UP001153331">
    <property type="component" value="Unassembled WGS sequence"/>
</dbReference>
<reference evidence="1" key="1">
    <citation type="submission" date="2022-11" db="EMBL/GenBank/DDBJ databases">
        <title>Genome Sequence of Boeremia exigua.</title>
        <authorList>
            <person name="Buettner E."/>
        </authorList>
    </citation>
    <scope>NUCLEOTIDE SEQUENCE</scope>
    <source>
        <strain evidence="1">CU02</strain>
    </source>
</reference>
<comment type="caution">
    <text evidence="1">The sequence shown here is derived from an EMBL/GenBank/DDBJ whole genome shotgun (WGS) entry which is preliminary data.</text>
</comment>
<name>A0ACC2I080_9PLEO</name>